<dbReference type="EMBL" id="JAGKQH010000003">
    <property type="protein sequence ID" value="KAG6604349.1"/>
    <property type="molecule type" value="Genomic_DNA"/>
</dbReference>
<dbReference type="PANTHER" id="PTHR33148">
    <property type="entry name" value="PLASTID MOVEMENT IMPAIRED PROTEIN-RELATED"/>
    <property type="match status" value="1"/>
</dbReference>
<feature type="region of interest" description="Disordered" evidence="1">
    <location>
        <begin position="147"/>
        <end position="171"/>
    </location>
</feature>
<dbReference type="Pfam" id="PF14009">
    <property type="entry name" value="PADRE"/>
    <property type="match status" value="1"/>
</dbReference>
<evidence type="ECO:0000313" key="3">
    <source>
        <dbReference type="Proteomes" id="UP000685013"/>
    </source>
</evidence>
<name>A0AAV6NWX1_9ROSI</name>
<sequence length="171" mass="18690">MGNSNCLFVDQKPIRIMKTDGKILEYKSPTRVFQVLSDFSGHQISDAVPVSQHLHPTAKLLAGHLYFLVPAEAAEKKPKKTVRFADSEKEESGGDGGGENGGGTGRVVRIKLVMTKKELQEMVERGGISGDEMICKIKSGSGEISCTELEEDEEQRWKPALQSIPESEVAC</sequence>
<gene>
    <name evidence="2" type="ORF">SDJN03_04958</name>
</gene>
<dbReference type="AlphaFoldDB" id="A0AAV6NWX1"/>
<feature type="non-terminal residue" evidence="2">
    <location>
        <position position="1"/>
    </location>
</feature>
<accession>A0AAV6NWX1</accession>
<organism evidence="2 3">
    <name type="scientific">Cucurbita argyrosperma subsp. sororia</name>
    <dbReference type="NCBI Taxonomy" id="37648"/>
    <lineage>
        <taxon>Eukaryota</taxon>
        <taxon>Viridiplantae</taxon>
        <taxon>Streptophyta</taxon>
        <taxon>Embryophyta</taxon>
        <taxon>Tracheophyta</taxon>
        <taxon>Spermatophyta</taxon>
        <taxon>Magnoliopsida</taxon>
        <taxon>eudicotyledons</taxon>
        <taxon>Gunneridae</taxon>
        <taxon>Pentapetalae</taxon>
        <taxon>rosids</taxon>
        <taxon>fabids</taxon>
        <taxon>Cucurbitales</taxon>
        <taxon>Cucurbitaceae</taxon>
        <taxon>Cucurbiteae</taxon>
        <taxon>Cucurbita</taxon>
    </lineage>
</organism>
<feature type="compositionally biased region" description="Gly residues" evidence="1">
    <location>
        <begin position="94"/>
        <end position="105"/>
    </location>
</feature>
<proteinExistence type="predicted"/>
<feature type="region of interest" description="Disordered" evidence="1">
    <location>
        <begin position="75"/>
        <end position="105"/>
    </location>
</feature>
<comment type="caution">
    <text evidence="2">The sequence shown here is derived from an EMBL/GenBank/DDBJ whole genome shotgun (WGS) entry which is preliminary data.</text>
</comment>
<evidence type="ECO:0000256" key="1">
    <source>
        <dbReference type="SAM" id="MobiDB-lite"/>
    </source>
</evidence>
<dbReference type="InterPro" id="IPR025322">
    <property type="entry name" value="PADRE_dom"/>
</dbReference>
<dbReference type="Proteomes" id="UP000685013">
    <property type="component" value="Chromosome 3"/>
</dbReference>
<keyword evidence="3" id="KW-1185">Reference proteome</keyword>
<feature type="compositionally biased region" description="Basic and acidic residues" evidence="1">
    <location>
        <begin position="83"/>
        <end position="92"/>
    </location>
</feature>
<reference evidence="2 3" key="1">
    <citation type="journal article" date="2021" name="Hortic Res">
        <title>The domestication of Cucurbita argyrosperma as revealed by the genome of its wild relative.</title>
        <authorList>
            <person name="Barrera-Redondo J."/>
            <person name="Sanchez-de la Vega G."/>
            <person name="Aguirre-Liguori J.A."/>
            <person name="Castellanos-Morales G."/>
            <person name="Gutierrez-Guerrero Y.T."/>
            <person name="Aguirre-Dugua X."/>
            <person name="Aguirre-Planter E."/>
            <person name="Tenaillon M.I."/>
            <person name="Lira-Saade R."/>
            <person name="Eguiarte L.E."/>
        </authorList>
    </citation>
    <scope>NUCLEOTIDE SEQUENCE [LARGE SCALE GENOMIC DNA]</scope>
    <source>
        <strain evidence="2">JBR-2021</strain>
    </source>
</reference>
<evidence type="ECO:0000313" key="2">
    <source>
        <dbReference type="EMBL" id="KAG6604349.1"/>
    </source>
</evidence>
<dbReference type="PANTHER" id="PTHR33148:SF46">
    <property type="entry name" value="EMB|CAB85509.1"/>
    <property type="match status" value="1"/>
</dbReference>
<protein>
    <submittedName>
        <fullName evidence="2">Uncharacterized protein</fullName>
    </submittedName>
</protein>